<keyword evidence="3" id="KW-0378">Hydrolase</keyword>
<dbReference type="InterPro" id="IPR000073">
    <property type="entry name" value="AB_hydrolase_1"/>
</dbReference>
<feature type="compositionally biased region" description="Polar residues" evidence="1">
    <location>
        <begin position="20"/>
        <end position="37"/>
    </location>
</feature>
<comment type="caution">
    <text evidence="3">The sequence shown here is derived from an EMBL/GenBank/DDBJ whole genome shotgun (WGS) entry which is preliminary data.</text>
</comment>
<name>A0A6N7YVZ5_9PSEU</name>
<feature type="region of interest" description="Disordered" evidence="1">
    <location>
        <begin position="15"/>
        <end position="42"/>
    </location>
</feature>
<dbReference type="Proteomes" id="UP000440096">
    <property type="component" value="Unassembled WGS sequence"/>
</dbReference>
<dbReference type="PANTHER" id="PTHR37017:SF11">
    <property type="entry name" value="ESTERASE_LIPASE_THIOESTERASE DOMAIN-CONTAINING PROTEIN"/>
    <property type="match status" value="1"/>
</dbReference>
<keyword evidence="4" id="KW-1185">Reference proteome</keyword>
<dbReference type="Pfam" id="PF12697">
    <property type="entry name" value="Abhydrolase_6"/>
    <property type="match status" value="1"/>
</dbReference>
<sequence>MPWQPTFLCTAPGVEAGSGVHSSTSWSGPDTRSTPTLTGLGRDAPHLRPNIALEEHIDVVADCVSAAGDEVILVGHSYGTIPACGAAATSGAGPSVRRLVFLDGFIPTPGRSVFDDRPDVEGILEGLAASHDGLYAEPAPPAAYGIDDDEVANWLQESSTLMPMSVLRQPFPTDLKAVDELGGVNINYIRFTGTDLFMSAKEVAIGKGWRFSEIEGNHFAFVTRPVEVAAEISFDVR</sequence>
<dbReference type="InterPro" id="IPR029058">
    <property type="entry name" value="AB_hydrolase_fold"/>
</dbReference>
<dbReference type="PANTHER" id="PTHR37017">
    <property type="entry name" value="AB HYDROLASE-1 DOMAIN-CONTAINING PROTEIN-RELATED"/>
    <property type="match status" value="1"/>
</dbReference>
<dbReference type="Gene3D" id="3.40.50.1820">
    <property type="entry name" value="alpha/beta hydrolase"/>
    <property type="match status" value="1"/>
</dbReference>
<evidence type="ECO:0000313" key="4">
    <source>
        <dbReference type="Proteomes" id="UP000440096"/>
    </source>
</evidence>
<evidence type="ECO:0000313" key="3">
    <source>
        <dbReference type="EMBL" id="MTD56078.1"/>
    </source>
</evidence>
<organism evidence="3 4">
    <name type="scientific">Amycolatopsis pithecellobii</name>
    <dbReference type="NCBI Taxonomy" id="664692"/>
    <lineage>
        <taxon>Bacteria</taxon>
        <taxon>Bacillati</taxon>
        <taxon>Actinomycetota</taxon>
        <taxon>Actinomycetes</taxon>
        <taxon>Pseudonocardiales</taxon>
        <taxon>Pseudonocardiaceae</taxon>
        <taxon>Amycolatopsis</taxon>
    </lineage>
</organism>
<feature type="domain" description="AB hydrolase-1" evidence="2">
    <location>
        <begin position="34"/>
        <end position="230"/>
    </location>
</feature>
<dbReference type="OrthoDB" id="9773549at2"/>
<dbReference type="SUPFAM" id="SSF53474">
    <property type="entry name" value="alpha/beta-Hydrolases"/>
    <property type="match status" value="1"/>
</dbReference>
<dbReference type="GO" id="GO:0016787">
    <property type="term" value="F:hydrolase activity"/>
    <property type="evidence" value="ECO:0007669"/>
    <property type="project" value="UniProtKB-KW"/>
</dbReference>
<dbReference type="AlphaFoldDB" id="A0A6N7YVZ5"/>
<protein>
    <submittedName>
        <fullName evidence="3">Alpha/beta fold hydrolase</fullName>
    </submittedName>
</protein>
<evidence type="ECO:0000256" key="1">
    <source>
        <dbReference type="SAM" id="MobiDB-lite"/>
    </source>
</evidence>
<accession>A0A6N7YVZ5</accession>
<dbReference type="EMBL" id="WMBA01000029">
    <property type="protein sequence ID" value="MTD56078.1"/>
    <property type="molecule type" value="Genomic_DNA"/>
</dbReference>
<dbReference type="InterPro" id="IPR052897">
    <property type="entry name" value="Sec-Metab_Biosynth_Hydrolase"/>
</dbReference>
<reference evidence="3 4" key="1">
    <citation type="submission" date="2019-11" db="EMBL/GenBank/DDBJ databases">
        <title>Draft genome of Amycolatopsis RM579.</title>
        <authorList>
            <person name="Duangmal K."/>
            <person name="Mingma R."/>
        </authorList>
    </citation>
    <scope>NUCLEOTIDE SEQUENCE [LARGE SCALE GENOMIC DNA]</scope>
    <source>
        <strain evidence="3 4">RM579</strain>
    </source>
</reference>
<proteinExistence type="predicted"/>
<gene>
    <name evidence="3" type="ORF">GKO32_19150</name>
</gene>
<evidence type="ECO:0000259" key="2">
    <source>
        <dbReference type="Pfam" id="PF12697"/>
    </source>
</evidence>